<proteinExistence type="predicted"/>
<dbReference type="OrthoDB" id="7210452at2"/>
<keyword evidence="1 3" id="KW-0732">Signal</keyword>
<evidence type="ECO:0000313" key="6">
    <source>
        <dbReference type="Proteomes" id="UP000239590"/>
    </source>
</evidence>
<dbReference type="InterPro" id="IPR008929">
    <property type="entry name" value="Chondroitin_lyas"/>
</dbReference>
<evidence type="ECO:0000313" key="5">
    <source>
        <dbReference type="EMBL" id="PQA54420.1"/>
    </source>
</evidence>
<name>A0A2S7IG76_9BACT</name>
<organism evidence="5 6">
    <name type="scientific">Siphonobacter curvatus</name>
    <dbReference type="NCBI Taxonomy" id="2094562"/>
    <lineage>
        <taxon>Bacteria</taxon>
        <taxon>Pseudomonadati</taxon>
        <taxon>Bacteroidota</taxon>
        <taxon>Cytophagia</taxon>
        <taxon>Cytophagales</taxon>
        <taxon>Cytophagaceae</taxon>
        <taxon>Siphonobacter</taxon>
    </lineage>
</organism>
<accession>A0A2S7IG76</accession>
<dbReference type="SUPFAM" id="SSF48230">
    <property type="entry name" value="Chondroitin AC/alginate lyase"/>
    <property type="match status" value="1"/>
</dbReference>
<keyword evidence="2" id="KW-0456">Lyase</keyword>
<feature type="chain" id="PRO_5015686079" description="Alginate lyase domain-containing protein" evidence="3">
    <location>
        <begin position="20"/>
        <end position="393"/>
    </location>
</feature>
<evidence type="ECO:0000256" key="1">
    <source>
        <dbReference type="ARBA" id="ARBA00022729"/>
    </source>
</evidence>
<dbReference type="AlphaFoldDB" id="A0A2S7IG76"/>
<dbReference type="Gene3D" id="1.50.10.100">
    <property type="entry name" value="Chondroitin AC/alginate lyase"/>
    <property type="match status" value="1"/>
</dbReference>
<dbReference type="Proteomes" id="UP000239590">
    <property type="component" value="Unassembled WGS sequence"/>
</dbReference>
<dbReference type="GO" id="GO:0042597">
    <property type="term" value="C:periplasmic space"/>
    <property type="evidence" value="ECO:0007669"/>
    <property type="project" value="InterPro"/>
</dbReference>
<dbReference type="Pfam" id="PF05426">
    <property type="entry name" value="Alginate_lyase"/>
    <property type="match status" value="1"/>
</dbReference>
<comment type="caution">
    <text evidence="5">The sequence shown here is derived from an EMBL/GenBank/DDBJ whole genome shotgun (WGS) entry which is preliminary data.</text>
</comment>
<feature type="domain" description="Alginate lyase" evidence="4">
    <location>
        <begin position="68"/>
        <end position="347"/>
    </location>
</feature>
<evidence type="ECO:0000259" key="4">
    <source>
        <dbReference type="Pfam" id="PF05426"/>
    </source>
</evidence>
<evidence type="ECO:0000256" key="2">
    <source>
        <dbReference type="ARBA" id="ARBA00023239"/>
    </source>
</evidence>
<dbReference type="GO" id="GO:0016829">
    <property type="term" value="F:lyase activity"/>
    <property type="evidence" value="ECO:0007669"/>
    <property type="project" value="UniProtKB-KW"/>
</dbReference>
<evidence type="ECO:0000256" key="3">
    <source>
        <dbReference type="SAM" id="SignalP"/>
    </source>
</evidence>
<dbReference type="EMBL" id="PTRA01000006">
    <property type="protein sequence ID" value="PQA54420.1"/>
    <property type="molecule type" value="Genomic_DNA"/>
</dbReference>
<reference evidence="6" key="1">
    <citation type="submission" date="2018-02" db="EMBL/GenBank/DDBJ databases">
        <title>Genome sequencing of Solimonas sp. HR-BB.</title>
        <authorList>
            <person name="Lee Y."/>
            <person name="Jeon C.O."/>
        </authorList>
    </citation>
    <scope>NUCLEOTIDE SEQUENCE [LARGE SCALE GENOMIC DNA]</scope>
    <source>
        <strain evidence="6">HR-U</strain>
    </source>
</reference>
<gene>
    <name evidence="5" type="ORF">C5O19_21975</name>
</gene>
<sequence>MNRLIALLFFALTMPALWAQQKAPTFLLDGTFLAQQKAQSKQGDAAVQQALEALIQQARQTLNHPTYSVTYKSKVPPSGDKHDYMSVGPYWWPDSTKPDGLPYIRKDGRINPERYTIKDATYLHQLCVDVQQLAVTYYFTEDETYARRAAELLRVWFLNPETRMNPNLNYGQAIPGVTDGRGIGLIDSRYFAVLVDAVQLLKPSKAWPKAEHQALQSWFRTFLDWMQTSPVGKDEADEHNNHGTYYDFQAVAMALFIEDTDLSRRMLEKQTLPRISSQFAVDGSQPHELARTVSWGYCVMNLQGFFGLALLAENLNMNLWTYETPEGKGLKKAFLWLLPYAEGKKPWTHQQIKAMHREEFIPLQALAARKYSDVPAVTIPNPSGFFRLTQALF</sequence>
<dbReference type="RefSeq" id="WP_104715544.1">
    <property type="nucleotide sequence ID" value="NZ_PTRA01000006.1"/>
</dbReference>
<keyword evidence="6" id="KW-1185">Reference proteome</keyword>
<feature type="signal peptide" evidence="3">
    <location>
        <begin position="1"/>
        <end position="19"/>
    </location>
</feature>
<protein>
    <recommendedName>
        <fullName evidence="4">Alginate lyase domain-containing protein</fullName>
    </recommendedName>
</protein>
<dbReference type="InterPro" id="IPR008397">
    <property type="entry name" value="Alginate_lyase_dom"/>
</dbReference>